<reference evidence="1 2" key="1">
    <citation type="submission" date="2014-10" db="EMBL/GenBank/DDBJ databases">
        <title>Draft genome of anammox bacterium scalindua brodae, obtained using differential coverage binning of sequence data from two enrichment reactors.</title>
        <authorList>
            <person name="Speth D.R."/>
            <person name="Russ L."/>
            <person name="Kartal B."/>
            <person name="Op den Camp H.J."/>
            <person name="Dutilh B.E."/>
            <person name="Jetten M.S."/>
        </authorList>
    </citation>
    <scope>NUCLEOTIDE SEQUENCE [LARGE SCALE GENOMIC DNA]</scope>
    <source>
        <strain evidence="1">RU1</strain>
    </source>
</reference>
<dbReference type="PANTHER" id="PTHR42685:SF4">
    <property type="entry name" value="GERANYLGERANYL DIPHOSPHATE REDUCTASE, CHLOROPLASTIC"/>
    <property type="match status" value="1"/>
</dbReference>
<accession>A0A0B0EE19</accession>
<dbReference type="Gene3D" id="3.50.50.60">
    <property type="entry name" value="FAD/NAD(P)-binding domain"/>
    <property type="match status" value="2"/>
</dbReference>
<dbReference type="InterPro" id="IPR050407">
    <property type="entry name" value="Geranylgeranyl_reductase"/>
</dbReference>
<dbReference type="Proteomes" id="UP000030652">
    <property type="component" value="Unassembled WGS sequence"/>
</dbReference>
<evidence type="ECO:0000313" key="1">
    <source>
        <dbReference type="EMBL" id="KHE91362.1"/>
    </source>
</evidence>
<dbReference type="EMBL" id="JRYO01000207">
    <property type="protein sequence ID" value="KHE91362.1"/>
    <property type="molecule type" value="Genomic_DNA"/>
</dbReference>
<gene>
    <name evidence="1" type="ORF">SCABRO_02910</name>
</gene>
<name>A0A0B0EE19_9BACT</name>
<comment type="caution">
    <text evidence="1">The sequence shown here is derived from an EMBL/GenBank/DDBJ whole genome shotgun (WGS) entry which is preliminary data.</text>
</comment>
<protein>
    <submittedName>
        <fullName evidence="1">Putative geranylgeranyl reductase</fullName>
    </submittedName>
</protein>
<evidence type="ECO:0000313" key="2">
    <source>
        <dbReference type="Proteomes" id="UP000030652"/>
    </source>
</evidence>
<proteinExistence type="predicted"/>
<organism evidence="1 2">
    <name type="scientific">Candidatus Scalindua brodae</name>
    <dbReference type="NCBI Taxonomy" id="237368"/>
    <lineage>
        <taxon>Bacteria</taxon>
        <taxon>Pseudomonadati</taxon>
        <taxon>Planctomycetota</taxon>
        <taxon>Candidatus Brocadiia</taxon>
        <taxon>Candidatus Brocadiales</taxon>
        <taxon>Candidatus Scalinduaceae</taxon>
        <taxon>Candidatus Scalindua</taxon>
    </lineage>
</organism>
<dbReference type="PANTHER" id="PTHR42685">
    <property type="entry name" value="GERANYLGERANYL DIPHOSPHATE REDUCTASE"/>
    <property type="match status" value="1"/>
</dbReference>
<dbReference type="SUPFAM" id="SSF51905">
    <property type="entry name" value="FAD/NAD(P)-binding domain"/>
    <property type="match status" value="2"/>
</dbReference>
<sequence>MKDRDYFLKDGSKIAIVGGGPAGSFFAYFALKNAAQKGIKVDITIFEGKSFCQKGPRGCNMCPGVISEKLYGELKENDLLPPDRCVQKEIKGYYFHTHDGCVEVQNPKPSADKKILTVFRGDGPMFSPLSDSTSFDNFLSRRVKDMGANISSDIVSNIILPSNKKDQVKVYFGKKGSWRIRDTDLVVGAFGLNTGMLEKVRRMGIGYVPPKTVRACQAEIYVGSRDGSRYSDNWIHVFSLGIKPITYASFTPRGDYLTVTLVGNTDLNKAHLIEFLRHPIVRRTFPEEGWKLSKNYCICFPKINITQSRHPFADRFVVLGSAGISRYYKHGIESAFITSRIAANSVFKTGISENAFRTGYYKPVMKILGSDNLYGRLVFGLNDYITSRKRISAGYFSFLKSEKKKPVANIQLEFLWNMFTGSIPFKDLFIKVFDPALQLRLLPVTVIVWTRQIVGSIVAGGKFRREKVLKSLADKGLGPLEEGQTVVVIGGGPGGTSCAITLSRLAKRRNINLNIVLYEGKDFGKDEQFNPCVGVLSSPIEEILEEKLRIPFPHELILEKIPAYYLHSDDEDIKLEGGGEVSCAVHRMLFDNYLLHCAKDAGVKVIHGRVTNIDVEPSGVMVYSEKDNRRADVVVGAFGLDEGACKVFETATRYRTGHYMSTILTKFYPEKEEMKKFGNCIHAFLPSLRGIEFGAITPKIDHLDINIAGSKINWRWMDNFLLMPQVTRVLPSNFAMQRHDLFYSRWQFPTSPAKNLFGDRYVTVGDAAGIIRAFKGKGVNTACMTGIRAAEVMMDVGISKEAFKDYYNSFSDITSDLPYGKAIRMLAGFSAHYGLFTPMIRLAKEDKKFRAAFFDSVAGSKMFKEIILETISLQLSWKVVKILITWFFKQFSFMSRVIKPISKVITNKRT</sequence>
<dbReference type="AlphaFoldDB" id="A0A0B0EE19"/>
<dbReference type="eggNOG" id="COG0644">
    <property type="taxonomic scope" value="Bacteria"/>
</dbReference>
<dbReference type="InterPro" id="IPR036188">
    <property type="entry name" value="FAD/NAD-bd_sf"/>
</dbReference>